<evidence type="ECO:0000313" key="2">
    <source>
        <dbReference type="EMBL" id="MTH55591.1"/>
    </source>
</evidence>
<dbReference type="RefSeq" id="WP_155114089.1">
    <property type="nucleotide sequence ID" value="NZ_WMIB01000033.1"/>
</dbReference>
<dbReference type="PANTHER" id="PTHR12149">
    <property type="entry name" value="FRUCTOSAMINE 3 KINASE-RELATED PROTEIN"/>
    <property type="match status" value="1"/>
</dbReference>
<dbReference type="InterPro" id="IPR011009">
    <property type="entry name" value="Kinase-like_dom_sf"/>
</dbReference>
<dbReference type="OrthoDB" id="5291879at2"/>
<accession>A0A7X2V6Y8</accession>
<dbReference type="Gene3D" id="3.90.1200.10">
    <property type="match status" value="1"/>
</dbReference>
<keyword evidence="3" id="KW-1185">Reference proteome</keyword>
<protein>
    <submittedName>
        <fullName evidence="2">Phosphotransferase</fullName>
    </submittedName>
</protein>
<name>A0A7X2V6Y8_9BACI</name>
<dbReference type="SUPFAM" id="SSF56112">
    <property type="entry name" value="Protein kinase-like (PK-like)"/>
    <property type="match status" value="1"/>
</dbReference>
<proteinExistence type="inferred from homology"/>
<sequence length="284" mass="32386">MNLESVLSNAGDRTSILKKSPVRGGDINDAWLIETENERYFLKTNHEMDEAFFKIEETGLKEIVSSNTISVPAVYQSGESEGTPYLLMEWIEGDKTGQTEALLGQRLAAMHRVTNEQFGYGGNTCIGRLRQPNGWYDSWTDYYCSKRLFPQMELAVSSGRMTGKRRLKMDKLLSKLDLFLPHNPEPSLLHGDLWGGNWIAGAGGEPYLVDPSVFYGDRELEIAFTELFGGFGHAFYEQYREAFSLEGNYEDRKPLYQLYYLLAHLNMFGESYGSSVDRILNRYI</sequence>
<dbReference type="GO" id="GO:0016301">
    <property type="term" value="F:kinase activity"/>
    <property type="evidence" value="ECO:0007669"/>
    <property type="project" value="UniProtKB-UniRule"/>
</dbReference>
<dbReference type="AlphaFoldDB" id="A0A7X2V6Y8"/>
<dbReference type="Pfam" id="PF03881">
    <property type="entry name" value="Fructosamin_kin"/>
    <property type="match status" value="1"/>
</dbReference>
<organism evidence="2 3">
    <name type="scientific">Metabacillus mangrovi</name>
    <dbReference type="NCBI Taxonomy" id="1491830"/>
    <lineage>
        <taxon>Bacteria</taxon>
        <taxon>Bacillati</taxon>
        <taxon>Bacillota</taxon>
        <taxon>Bacilli</taxon>
        <taxon>Bacillales</taxon>
        <taxon>Bacillaceae</taxon>
        <taxon>Metabacillus</taxon>
    </lineage>
</organism>
<dbReference type="Gene3D" id="3.30.200.20">
    <property type="entry name" value="Phosphorylase Kinase, domain 1"/>
    <property type="match status" value="1"/>
</dbReference>
<comment type="similarity">
    <text evidence="1">Belongs to the fructosamine kinase family.</text>
</comment>
<dbReference type="EMBL" id="WMIB01000033">
    <property type="protein sequence ID" value="MTH55591.1"/>
    <property type="molecule type" value="Genomic_DNA"/>
</dbReference>
<dbReference type="InterPro" id="IPR016477">
    <property type="entry name" value="Fructo-/Ketosamine-3-kinase"/>
</dbReference>
<comment type="caution">
    <text evidence="2">The sequence shown here is derived from an EMBL/GenBank/DDBJ whole genome shotgun (WGS) entry which is preliminary data.</text>
</comment>
<dbReference type="PANTHER" id="PTHR12149:SF8">
    <property type="entry name" value="PROTEIN-RIBULOSAMINE 3-KINASE"/>
    <property type="match status" value="1"/>
</dbReference>
<reference evidence="2 3" key="1">
    <citation type="journal article" date="2017" name="Int. J. Syst. Evol. Microbiol.">
        <title>Bacillus mangrovi sp. nov., isolated from a sediment sample from a mangrove forest.</title>
        <authorList>
            <person name="Gupta V."/>
            <person name="Singh P.K."/>
            <person name="Korpole S."/>
            <person name="Tanuku N.R.S."/>
            <person name="Pinnaka A.K."/>
        </authorList>
    </citation>
    <scope>NUCLEOTIDE SEQUENCE [LARGE SCALE GENOMIC DNA]</scope>
    <source>
        <strain evidence="2 3">KCTC 33872</strain>
    </source>
</reference>
<evidence type="ECO:0000256" key="1">
    <source>
        <dbReference type="PIRNR" id="PIRNR006221"/>
    </source>
</evidence>
<dbReference type="PIRSF" id="PIRSF006221">
    <property type="entry name" value="Ketosamine-3-kinase"/>
    <property type="match status" value="1"/>
</dbReference>
<evidence type="ECO:0000313" key="3">
    <source>
        <dbReference type="Proteomes" id="UP000434639"/>
    </source>
</evidence>
<gene>
    <name evidence="2" type="ORF">GKZ89_19540</name>
</gene>
<keyword evidence="1" id="KW-0418">Kinase</keyword>
<keyword evidence="1 2" id="KW-0808">Transferase</keyword>
<dbReference type="Proteomes" id="UP000434639">
    <property type="component" value="Unassembled WGS sequence"/>
</dbReference>